<dbReference type="SMART" id="SM00853">
    <property type="entry name" value="MutL_C"/>
    <property type="match status" value="1"/>
</dbReference>
<evidence type="ECO:0000256" key="2">
    <source>
        <dbReference type="SAM" id="MobiDB-lite"/>
    </source>
</evidence>
<feature type="domain" description="MutL C-terminal dimerisation" evidence="3">
    <location>
        <begin position="710"/>
        <end position="918"/>
    </location>
</feature>
<comment type="similarity">
    <text evidence="1">Belongs to the DNA mismatch repair MutL/HexB family.</text>
</comment>
<dbReference type="InterPro" id="IPR042120">
    <property type="entry name" value="MutL_C_dimsub"/>
</dbReference>
<dbReference type="SUPFAM" id="SSF118116">
    <property type="entry name" value="DNA mismatch repair protein MutL"/>
    <property type="match status" value="1"/>
</dbReference>
<dbReference type="InterPro" id="IPR037198">
    <property type="entry name" value="MutL_C_sf"/>
</dbReference>
<keyword evidence="5" id="KW-1185">Reference proteome</keyword>
<dbReference type="Gene3D" id="3.30.565.10">
    <property type="entry name" value="Histidine kinase-like ATPase, C-terminal domain"/>
    <property type="match status" value="1"/>
</dbReference>
<dbReference type="InterPro" id="IPR014790">
    <property type="entry name" value="MutL_C"/>
</dbReference>
<dbReference type="GO" id="GO:0032300">
    <property type="term" value="C:mismatch repair complex"/>
    <property type="evidence" value="ECO:0007669"/>
    <property type="project" value="InterPro"/>
</dbReference>
<name>A0A6A5REI1_9PLEO</name>
<accession>A0A6A5REI1</accession>
<dbReference type="SUPFAM" id="SSF55874">
    <property type="entry name" value="ATPase domain of HSP90 chaperone/DNA topoisomerase II/histidine kinase"/>
    <property type="match status" value="1"/>
</dbReference>
<evidence type="ECO:0000259" key="3">
    <source>
        <dbReference type="SMART" id="SM00853"/>
    </source>
</evidence>
<reference evidence="4" key="1">
    <citation type="journal article" date="2020" name="Stud. Mycol.">
        <title>101 Dothideomycetes genomes: a test case for predicting lifestyles and emergence of pathogens.</title>
        <authorList>
            <person name="Haridas S."/>
            <person name="Albert R."/>
            <person name="Binder M."/>
            <person name="Bloem J."/>
            <person name="Labutti K."/>
            <person name="Salamov A."/>
            <person name="Andreopoulos B."/>
            <person name="Baker S."/>
            <person name="Barry K."/>
            <person name="Bills G."/>
            <person name="Bluhm B."/>
            <person name="Cannon C."/>
            <person name="Castanera R."/>
            <person name="Culley D."/>
            <person name="Daum C."/>
            <person name="Ezra D."/>
            <person name="Gonzalez J."/>
            <person name="Henrissat B."/>
            <person name="Kuo A."/>
            <person name="Liang C."/>
            <person name="Lipzen A."/>
            <person name="Lutzoni F."/>
            <person name="Magnuson J."/>
            <person name="Mondo S."/>
            <person name="Nolan M."/>
            <person name="Ohm R."/>
            <person name="Pangilinan J."/>
            <person name="Park H.-J."/>
            <person name="Ramirez L."/>
            <person name="Alfaro M."/>
            <person name="Sun H."/>
            <person name="Tritt A."/>
            <person name="Yoshinaga Y."/>
            <person name="Zwiers L.-H."/>
            <person name="Turgeon B."/>
            <person name="Goodwin S."/>
            <person name="Spatafora J."/>
            <person name="Crous P."/>
            <person name="Grigoriev I."/>
        </authorList>
    </citation>
    <scope>NUCLEOTIDE SEQUENCE</scope>
    <source>
        <strain evidence="4">CBS 183.55</strain>
    </source>
</reference>
<feature type="region of interest" description="Disordered" evidence="2">
    <location>
        <begin position="550"/>
        <end position="579"/>
    </location>
</feature>
<dbReference type="GO" id="GO:0140664">
    <property type="term" value="F:ATP-dependent DNA damage sensor activity"/>
    <property type="evidence" value="ECO:0007669"/>
    <property type="project" value="InterPro"/>
</dbReference>
<organism evidence="4 5">
    <name type="scientific">Didymella exigua CBS 183.55</name>
    <dbReference type="NCBI Taxonomy" id="1150837"/>
    <lineage>
        <taxon>Eukaryota</taxon>
        <taxon>Fungi</taxon>
        <taxon>Dikarya</taxon>
        <taxon>Ascomycota</taxon>
        <taxon>Pezizomycotina</taxon>
        <taxon>Dothideomycetes</taxon>
        <taxon>Pleosporomycetidae</taxon>
        <taxon>Pleosporales</taxon>
        <taxon>Pleosporineae</taxon>
        <taxon>Didymellaceae</taxon>
        <taxon>Didymella</taxon>
    </lineage>
</organism>
<dbReference type="InterPro" id="IPR036890">
    <property type="entry name" value="HATPase_C_sf"/>
</dbReference>
<dbReference type="Pfam" id="PF13589">
    <property type="entry name" value="HATPase_c_3"/>
    <property type="match status" value="1"/>
</dbReference>
<dbReference type="PANTHER" id="PTHR10073">
    <property type="entry name" value="DNA MISMATCH REPAIR PROTEIN MLH, PMS, MUTL"/>
    <property type="match status" value="1"/>
</dbReference>
<dbReference type="OrthoDB" id="429932at2759"/>
<dbReference type="GO" id="GO:0005524">
    <property type="term" value="F:ATP binding"/>
    <property type="evidence" value="ECO:0007669"/>
    <property type="project" value="InterPro"/>
</dbReference>
<sequence>MSIRPLPDEVAAQIKSSTAIVSLTGVVLELVKNSLDAKAAKINVTVEFARGGCKVEDDGLGISPAEFSEYGGLGKLYWTSKYQSDEPHLGQHGTFLASLSAMSLLTVTSHHHAHRSHNSISFHHSHVLERQTPTSAHDYVNGKHGTRVTVRNLFGNMPVRVKQRTMVTDHKQEQVRIRDALRRDVAGLLLSWQGPVSLKIRDGDNNTIALFNTSNVAVTRISRGAAVDKPHSAHLSSLLHIMTQANYINIDEWPSWVSASATTAALSIKGAISLEPAPTKQVQFISFGIRPLSNENGCNELYDEVNRLFALSSFGTAEDDANVEEQEQLRRQSDKRFKKNGYTNRQLKARKGVDKYPMFHLRISTKDERASDMAEGRFIENESSLQAVVGILSAMITQWLSVHHFRPRKLPRLTDRPKTSIPPLNPEEQTHTPSRKRQTSLSAPARATTIAPKSISAATDAAKHKRPVMVYSENIPGKLHPQAFADWSRIKSGKSSFFETTQFVKKSSASSHSNLSDASTQLSDSLLQTGGNRHYYAAFDVPSIDKGALGQAATSKPSGPVNSLSSESDGKDNPVSWTDPVTKKTHLINARTGSVMPPQRPQTDSCGFSSASTRLNTRQLLRMGPRSAKTEPAKTPWIDRLLQNWDNPVFMPSEQDIQEISLRGDLEDGGDHHLHHIHAHCASFEVHTAFNDVGLDSARLSKDALRSAEVLSQVDKKFILVKLTGLPADSKTTSDADIMVLIDQHAADERIQVEALLSDLCRSSQNSMHVGYKSNLGLSSSIETDILEKPLQFAISPHEHTHFRTFAANFAAWAILYDISTATASKSRPGSSDKSDCKISIMALPPVISERCKTDPQILIAFLRSAVWKYVESPPLPPMALNDQSTTWVKKIATCPPGLIGMINSRACRSAIMFNDELRLTECKALVDKLAGCVFPFMCAHGRPSMVPIVDMGRVRGSASDKGNEYGSADTFISAWKRWRG</sequence>
<feature type="compositionally biased region" description="Polar residues" evidence="2">
    <location>
        <begin position="552"/>
        <end position="567"/>
    </location>
</feature>
<dbReference type="GO" id="GO:0006298">
    <property type="term" value="P:mismatch repair"/>
    <property type="evidence" value="ECO:0007669"/>
    <property type="project" value="InterPro"/>
</dbReference>
<evidence type="ECO:0000313" key="5">
    <source>
        <dbReference type="Proteomes" id="UP000800082"/>
    </source>
</evidence>
<dbReference type="AlphaFoldDB" id="A0A6A5REI1"/>
<dbReference type="Proteomes" id="UP000800082">
    <property type="component" value="Unassembled WGS sequence"/>
</dbReference>
<feature type="region of interest" description="Disordered" evidence="2">
    <location>
        <begin position="411"/>
        <end position="463"/>
    </location>
</feature>
<dbReference type="RefSeq" id="XP_033446344.1">
    <property type="nucleotide sequence ID" value="XM_033586820.1"/>
</dbReference>
<proteinExistence type="inferred from homology"/>
<evidence type="ECO:0000256" key="1">
    <source>
        <dbReference type="ARBA" id="ARBA00006082"/>
    </source>
</evidence>
<dbReference type="Gene3D" id="3.30.1540.20">
    <property type="entry name" value="MutL, C-terminal domain, dimerisation subdomain"/>
    <property type="match status" value="1"/>
</dbReference>
<dbReference type="PANTHER" id="PTHR10073:SF47">
    <property type="entry name" value="DNA MISMATCH REPAIR PROTEIN MLH3"/>
    <property type="match status" value="1"/>
</dbReference>
<evidence type="ECO:0000313" key="4">
    <source>
        <dbReference type="EMBL" id="KAF1926092.1"/>
    </source>
</evidence>
<dbReference type="GO" id="GO:0016887">
    <property type="term" value="F:ATP hydrolysis activity"/>
    <property type="evidence" value="ECO:0007669"/>
    <property type="project" value="InterPro"/>
</dbReference>
<dbReference type="EMBL" id="ML978979">
    <property type="protein sequence ID" value="KAF1926092.1"/>
    <property type="molecule type" value="Genomic_DNA"/>
</dbReference>
<protein>
    <recommendedName>
        <fullName evidence="3">MutL C-terminal dimerisation domain-containing protein</fullName>
    </recommendedName>
</protein>
<gene>
    <name evidence="4" type="ORF">M421DRAFT_102711</name>
</gene>
<dbReference type="InterPro" id="IPR038973">
    <property type="entry name" value="MutL/Mlh/Pms-like"/>
</dbReference>
<dbReference type="GeneID" id="54344466"/>